<accession>A0A0F9MPQ2</accession>
<dbReference type="EMBL" id="LAZR01009691">
    <property type="protein sequence ID" value="KKM71147.1"/>
    <property type="molecule type" value="Genomic_DNA"/>
</dbReference>
<evidence type="ECO:0000313" key="1">
    <source>
        <dbReference type="EMBL" id="KKM71147.1"/>
    </source>
</evidence>
<reference evidence="1" key="1">
    <citation type="journal article" date="2015" name="Nature">
        <title>Complex archaea that bridge the gap between prokaryotes and eukaryotes.</title>
        <authorList>
            <person name="Spang A."/>
            <person name="Saw J.H."/>
            <person name="Jorgensen S.L."/>
            <person name="Zaremba-Niedzwiedzka K."/>
            <person name="Martijn J."/>
            <person name="Lind A.E."/>
            <person name="van Eijk R."/>
            <person name="Schleper C."/>
            <person name="Guy L."/>
            <person name="Ettema T.J."/>
        </authorList>
    </citation>
    <scope>NUCLEOTIDE SEQUENCE</scope>
</reference>
<proteinExistence type="predicted"/>
<sequence length="70" mass="7647">MITPPQLSLIQDPEVREGLRLLWDALSAVESTQSANQSSVDTIAALTAEVRSLRRRQRQIEAQLSATGAT</sequence>
<name>A0A0F9MPQ2_9ZZZZ</name>
<gene>
    <name evidence="1" type="ORF">LCGC14_1433580</name>
</gene>
<dbReference type="AlphaFoldDB" id="A0A0F9MPQ2"/>
<comment type="caution">
    <text evidence="1">The sequence shown here is derived from an EMBL/GenBank/DDBJ whole genome shotgun (WGS) entry which is preliminary data.</text>
</comment>
<organism evidence="1">
    <name type="scientific">marine sediment metagenome</name>
    <dbReference type="NCBI Taxonomy" id="412755"/>
    <lineage>
        <taxon>unclassified sequences</taxon>
        <taxon>metagenomes</taxon>
        <taxon>ecological metagenomes</taxon>
    </lineage>
</organism>
<protein>
    <submittedName>
        <fullName evidence="1">Uncharacterized protein</fullName>
    </submittedName>
</protein>